<dbReference type="Proteomes" id="UP000253141">
    <property type="component" value="Unassembled WGS sequence"/>
</dbReference>
<dbReference type="InterPro" id="IPR001769">
    <property type="entry name" value="Gingipain"/>
</dbReference>
<dbReference type="InterPro" id="IPR029030">
    <property type="entry name" value="Caspase-like_dom_sf"/>
</dbReference>
<dbReference type="CDD" id="cd02258">
    <property type="entry name" value="Peptidase_C25_N"/>
    <property type="match status" value="1"/>
</dbReference>
<sequence length="1159" mass="129240">MKKTTTQNCIKKTKIKKVDICLSTRRYFRFLSYYLAFYFTTQTSFLAYSQTSVLSEGRWLKMGVMQTGVYKIDVAFLRKMGINPTEVNPKNMRLFGNGGAMLPQLNKALRVTDLIENAVLVKGGDDGRFDEEDVLVFFGKSPHEINYDSTQNRFSHQLNTYSDTTFYFLQIGTQPGLRIQTQKSGTTGQLLTTFDDYVFLESELYNRVQSGREWWGEYFGTQTRQEFNADLSGVVPDSPLKLTAATVASAQVVTKFLFAINGQAIGEQTMGTVSAMSPTNRYDLRGQRTSQTHAGKLTLNATNPARVTIAATFDKAGQSNADGYLDFIGLQVQRNLRLNDQTVVFQNLSSLTQDSVRYVISQANTQIQLWEITDPLRPRAQAYSSNATEATFGAAGKTLKRFVVFTENQLKTPVSFQAVQNQSIRSLSTPDMVVVTAPAWQKQAQKLADFRRQNDGLDVQVVTTVQVYNEFASGQPDPTAIRDLVRYLSDKQPEKLKYLLLFGDASYDFKNNLKAIAPSELANFVPSYESRESAHPVRSFSSDDYYGFLKPDEGEWKEDFTGNHTLDIGIGRLPVKTIAEAETVVSKIMRYNAKRSKGDWRQRIAFVADDGDDNLHQKDADDLSKIVAELAPAYALHKVYVDAYPQSGSTIQRAPGAGQAVDRYVNEGALIVNYTGHGGISTWSDEQIVTLQNLFNWRNLDNMPLIITATCEFGRYDNPGEASGAEISVLSPRGGAIAMLTTSRPVYANTNFLVNAAFYRAVFEPQNGKMPRLGDVIRMTKNKSVYDVLNRNFTLLGDPSLQLNYGDYRVSITANDTLKAGQLAKLSGEIQQDGATVADFTGTAFVTVYDKESQLLTLGDKARGEAPNIIPANPKMQYGLYDKKLFEGKVSVKAGKFNVQFIVPKNIGSPFGNGKIEVYAVKADSLRDAVGGTKHVMVGGSGPLQNDTQPPQMQLYLNDELFVDGSQVEDSPLFVAKLSDENGLNFAGNMTLTLNDTLSIAVNDYFLAEKDDYRLGRILFPFYRLPTGEYTVKLKVEDTYNNTAEGALRFRVGEEIKLIKTVIAYPNPFVEQTKFQLELVDEGDDVEITLQIFDLNGKMICTAAQTIYNSDKLLEVFTWNGKNQSIQNVPAGVYIYRMEVHSLTRQQTQRQSGKLVMVK</sequence>
<dbReference type="AlphaFoldDB" id="A0A369IF82"/>
<dbReference type="EMBL" id="QPIW01000006">
    <property type="protein sequence ID" value="RDB06153.1"/>
    <property type="molecule type" value="Genomic_DNA"/>
</dbReference>
<keyword evidence="1" id="KW-0732">Signal</keyword>
<evidence type="ECO:0000256" key="1">
    <source>
        <dbReference type="ARBA" id="ARBA00022729"/>
    </source>
</evidence>
<evidence type="ECO:0000313" key="4">
    <source>
        <dbReference type="Proteomes" id="UP000253141"/>
    </source>
</evidence>
<dbReference type="NCBIfam" id="NF033707">
    <property type="entry name" value="T9SS_sortase"/>
    <property type="match status" value="1"/>
</dbReference>
<proteinExistence type="predicted"/>
<evidence type="ECO:0000259" key="2">
    <source>
        <dbReference type="Pfam" id="PF01364"/>
    </source>
</evidence>
<gene>
    <name evidence="3" type="ORF">DVG78_09985</name>
</gene>
<reference evidence="3 4" key="1">
    <citation type="submission" date="2018-07" db="EMBL/GenBank/DDBJ databases">
        <title>Genome analysis of Runella aurantiaca.</title>
        <authorList>
            <person name="Yang X."/>
        </authorList>
    </citation>
    <scope>NUCLEOTIDE SEQUENCE [LARGE SCALE GENOMIC DNA]</scope>
    <source>
        <strain evidence="3 4">YX9</strain>
    </source>
</reference>
<feature type="domain" description="Gingipain" evidence="2">
    <location>
        <begin position="432"/>
        <end position="803"/>
    </location>
</feature>
<dbReference type="Gene3D" id="3.40.50.1460">
    <property type="match status" value="1"/>
</dbReference>
<dbReference type="GO" id="GO:0006508">
    <property type="term" value="P:proteolysis"/>
    <property type="evidence" value="ECO:0007669"/>
    <property type="project" value="InterPro"/>
</dbReference>
<protein>
    <submittedName>
        <fullName evidence="3">T9SS C-terminal target domain-containing protein</fullName>
    </submittedName>
</protein>
<name>A0A369IF82_9BACT</name>
<dbReference type="Gene3D" id="3.40.50.10390">
    <property type="entry name" value="Gingipain r, domain 1"/>
    <property type="match status" value="1"/>
</dbReference>
<keyword evidence="4" id="KW-1185">Reference proteome</keyword>
<organism evidence="3 4">
    <name type="scientific">Runella aurantiaca</name>
    <dbReference type="NCBI Taxonomy" id="2282308"/>
    <lineage>
        <taxon>Bacteria</taxon>
        <taxon>Pseudomonadati</taxon>
        <taxon>Bacteroidota</taxon>
        <taxon>Cytophagia</taxon>
        <taxon>Cytophagales</taxon>
        <taxon>Spirosomataceae</taxon>
        <taxon>Runella</taxon>
    </lineage>
</organism>
<dbReference type="GO" id="GO:0008234">
    <property type="term" value="F:cysteine-type peptidase activity"/>
    <property type="evidence" value="ECO:0007669"/>
    <property type="project" value="InterPro"/>
</dbReference>
<dbReference type="SUPFAM" id="SSF52129">
    <property type="entry name" value="Caspase-like"/>
    <property type="match status" value="1"/>
</dbReference>
<dbReference type="InterPro" id="IPR026444">
    <property type="entry name" value="Secre_tail"/>
</dbReference>
<accession>A0A369IF82</accession>
<comment type="caution">
    <text evidence="3">The sequence shown here is derived from an EMBL/GenBank/DDBJ whole genome shotgun (WGS) entry which is preliminary data.</text>
</comment>
<dbReference type="NCBIfam" id="TIGR04183">
    <property type="entry name" value="Por_Secre_tail"/>
    <property type="match status" value="1"/>
</dbReference>
<evidence type="ECO:0000313" key="3">
    <source>
        <dbReference type="EMBL" id="RDB06153.1"/>
    </source>
</evidence>
<dbReference type="Gene3D" id="2.60.40.4070">
    <property type="match status" value="1"/>
</dbReference>
<dbReference type="InterPro" id="IPR029031">
    <property type="entry name" value="Gingipain_N_sf"/>
</dbReference>
<dbReference type="Pfam" id="PF01364">
    <property type="entry name" value="Peptidase_C25"/>
    <property type="match status" value="1"/>
</dbReference>